<accession>A0AA88NY85</accession>
<gene>
    <name evidence="1" type="ORF">Q5P01_001066</name>
</gene>
<dbReference type="Proteomes" id="UP001187415">
    <property type="component" value="Unassembled WGS sequence"/>
</dbReference>
<evidence type="ECO:0000313" key="1">
    <source>
        <dbReference type="EMBL" id="KAK2861533.1"/>
    </source>
</evidence>
<reference evidence="1" key="1">
    <citation type="submission" date="2023-07" db="EMBL/GenBank/DDBJ databases">
        <title>Chromosome-level Genome Assembly of Striped Snakehead (Channa striata).</title>
        <authorList>
            <person name="Liu H."/>
        </authorList>
    </citation>
    <scope>NUCLEOTIDE SEQUENCE</scope>
    <source>
        <strain evidence="1">Gz</strain>
        <tissue evidence="1">Muscle</tissue>
    </source>
</reference>
<sequence length="137" mass="14911">MFTHSVYQGLERAGSPREVYTSPTVSKPVTVSMFEPQSHHGAALAQNWKTNKQTLAMIRVALFGPPAACKRLKSVQEALAYISLKGALEEHLDREACGTLVGSGFSFKSITELQGPQESVREGGHSEGFECSNIWSV</sequence>
<comment type="caution">
    <text evidence="1">The sequence shown here is derived from an EMBL/GenBank/DDBJ whole genome shotgun (WGS) entry which is preliminary data.</text>
</comment>
<dbReference type="AlphaFoldDB" id="A0AA88NY85"/>
<evidence type="ECO:0000313" key="2">
    <source>
        <dbReference type="Proteomes" id="UP001187415"/>
    </source>
</evidence>
<organism evidence="1 2">
    <name type="scientific">Channa striata</name>
    <name type="common">Snakehead murrel</name>
    <name type="synonym">Ophicephalus striatus</name>
    <dbReference type="NCBI Taxonomy" id="64152"/>
    <lineage>
        <taxon>Eukaryota</taxon>
        <taxon>Metazoa</taxon>
        <taxon>Chordata</taxon>
        <taxon>Craniata</taxon>
        <taxon>Vertebrata</taxon>
        <taxon>Euteleostomi</taxon>
        <taxon>Actinopterygii</taxon>
        <taxon>Neopterygii</taxon>
        <taxon>Teleostei</taxon>
        <taxon>Neoteleostei</taxon>
        <taxon>Acanthomorphata</taxon>
        <taxon>Anabantaria</taxon>
        <taxon>Anabantiformes</taxon>
        <taxon>Channoidei</taxon>
        <taxon>Channidae</taxon>
        <taxon>Channa</taxon>
    </lineage>
</organism>
<proteinExistence type="predicted"/>
<dbReference type="EMBL" id="JAUPFM010000001">
    <property type="protein sequence ID" value="KAK2861533.1"/>
    <property type="molecule type" value="Genomic_DNA"/>
</dbReference>
<protein>
    <submittedName>
        <fullName evidence="1">Uncharacterized protein</fullName>
    </submittedName>
</protein>
<keyword evidence="2" id="KW-1185">Reference proteome</keyword>
<name>A0AA88NY85_CHASR</name>